<gene>
    <name evidence="4" type="ORF">SMD27_21645</name>
</gene>
<dbReference type="GO" id="GO:0016787">
    <property type="term" value="F:hydrolase activity"/>
    <property type="evidence" value="ECO:0007669"/>
    <property type="project" value="UniProtKB-KW"/>
</dbReference>
<dbReference type="InterPro" id="IPR036663">
    <property type="entry name" value="Fumarylacetoacetase_C_sf"/>
</dbReference>
<feature type="domain" description="Fumarylacetoacetase-like C-terminal" evidence="3">
    <location>
        <begin position="75"/>
        <end position="280"/>
    </location>
</feature>
<proteinExistence type="inferred from homology"/>
<keyword evidence="4" id="KW-0378">Hydrolase</keyword>
<accession>A0ABU5EHX3</accession>
<dbReference type="Gene3D" id="3.90.850.10">
    <property type="entry name" value="Fumarylacetoacetase-like, C-terminal domain"/>
    <property type="match status" value="1"/>
</dbReference>
<dbReference type="Pfam" id="PF01557">
    <property type="entry name" value="FAA_hydrolase"/>
    <property type="match status" value="1"/>
</dbReference>
<name>A0ABU5EHX3_9PROT</name>
<evidence type="ECO:0000313" key="4">
    <source>
        <dbReference type="EMBL" id="MDY0885459.1"/>
    </source>
</evidence>
<dbReference type="RefSeq" id="WP_320510533.1">
    <property type="nucleotide sequence ID" value="NZ_JAXCLW010000010.1"/>
</dbReference>
<evidence type="ECO:0000313" key="5">
    <source>
        <dbReference type="Proteomes" id="UP001279642"/>
    </source>
</evidence>
<reference evidence="4 5" key="1">
    <citation type="journal article" date="2016" name="Antonie Van Leeuwenhoek">
        <title>Dongia soli sp. nov., isolated from soil from Dokdo, Korea.</title>
        <authorList>
            <person name="Kim D.U."/>
            <person name="Lee H."/>
            <person name="Kim H."/>
            <person name="Kim S.G."/>
            <person name="Ka J.O."/>
        </authorList>
    </citation>
    <scope>NUCLEOTIDE SEQUENCE [LARGE SCALE GENOMIC DNA]</scope>
    <source>
        <strain evidence="4 5">D78</strain>
    </source>
</reference>
<sequence>MAFRNQSGQNGLAIASAEGQFRGLLSGDADFPGTLEQLINGGMAALKTAAERLSRGAVVEPDRVMVLPPLPMPGKIVCVGLNYVDHSIESGFAVPSYPTIFARFASTLVGHGSAILRPLASDQLDYEGEMVAVIGKGGRHIAKEDALDHVIGYSIFNEASVRDFQTKSPQWTVGKNFDNTGAFGPVFVTADELPAGGKGLRIQTRLNGQIVQNATTDDMIFDVASLISILSEAITLSPGDIIVTGTPSGVGMARNPKLFMKPGDVCEVELEKVGVLRNRIEAEQGKTAPQRALSA</sequence>
<evidence type="ECO:0000259" key="3">
    <source>
        <dbReference type="Pfam" id="PF01557"/>
    </source>
</evidence>
<dbReference type="InterPro" id="IPR051121">
    <property type="entry name" value="FAH"/>
</dbReference>
<evidence type="ECO:0000256" key="2">
    <source>
        <dbReference type="ARBA" id="ARBA00022723"/>
    </source>
</evidence>
<dbReference type="PANTHER" id="PTHR42796:SF4">
    <property type="entry name" value="FUMARYLACETOACETATE HYDROLASE DOMAIN-CONTAINING PROTEIN 2A"/>
    <property type="match status" value="1"/>
</dbReference>
<comment type="similarity">
    <text evidence="1">Belongs to the FAH family.</text>
</comment>
<evidence type="ECO:0000256" key="1">
    <source>
        <dbReference type="ARBA" id="ARBA00010211"/>
    </source>
</evidence>
<dbReference type="PANTHER" id="PTHR42796">
    <property type="entry name" value="FUMARYLACETOACETATE HYDROLASE DOMAIN-CONTAINING PROTEIN 2A-RELATED"/>
    <property type="match status" value="1"/>
</dbReference>
<dbReference type="Proteomes" id="UP001279642">
    <property type="component" value="Unassembled WGS sequence"/>
</dbReference>
<comment type="caution">
    <text evidence="4">The sequence shown here is derived from an EMBL/GenBank/DDBJ whole genome shotgun (WGS) entry which is preliminary data.</text>
</comment>
<protein>
    <submittedName>
        <fullName evidence="4">Fumarylacetoacetate hydrolase family protein</fullName>
    </submittedName>
</protein>
<organism evidence="4 5">
    <name type="scientific">Dongia soli</name>
    <dbReference type="NCBI Taxonomy" id="600628"/>
    <lineage>
        <taxon>Bacteria</taxon>
        <taxon>Pseudomonadati</taxon>
        <taxon>Pseudomonadota</taxon>
        <taxon>Alphaproteobacteria</taxon>
        <taxon>Rhodospirillales</taxon>
        <taxon>Dongiaceae</taxon>
        <taxon>Dongia</taxon>
    </lineage>
</organism>
<keyword evidence="5" id="KW-1185">Reference proteome</keyword>
<dbReference type="SUPFAM" id="SSF56529">
    <property type="entry name" value="FAH"/>
    <property type="match status" value="1"/>
</dbReference>
<dbReference type="InterPro" id="IPR011234">
    <property type="entry name" value="Fumarylacetoacetase-like_C"/>
</dbReference>
<keyword evidence="2" id="KW-0479">Metal-binding</keyword>
<dbReference type="EMBL" id="JAXCLW010000010">
    <property type="protein sequence ID" value="MDY0885459.1"/>
    <property type="molecule type" value="Genomic_DNA"/>
</dbReference>